<evidence type="ECO:0000256" key="1">
    <source>
        <dbReference type="SAM" id="Phobius"/>
    </source>
</evidence>
<organism evidence="2 3">
    <name type="scientific">Virgibacillus natechei</name>
    <dbReference type="NCBI Taxonomy" id="1216297"/>
    <lineage>
        <taxon>Bacteria</taxon>
        <taxon>Bacillati</taxon>
        <taxon>Bacillota</taxon>
        <taxon>Bacilli</taxon>
        <taxon>Bacillales</taxon>
        <taxon>Bacillaceae</taxon>
        <taxon>Virgibacillus</taxon>
    </lineage>
</organism>
<keyword evidence="1" id="KW-0472">Membrane</keyword>
<keyword evidence="1" id="KW-0812">Transmembrane</keyword>
<comment type="caution">
    <text evidence="2">The sequence shown here is derived from an EMBL/GenBank/DDBJ whole genome shotgun (WGS) entry which is preliminary data.</text>
</comment>
<sequence>MELIFILGLISLAGFIILRSAKLFTIQLLLVLSIFAIEATGVTVLPTVWSVIQMILGVFFIFKFTKAIDQNYQLVLEKTHQVPSDLTTGGFQW</sequence>
<proteinExistence type="predicted"/>
<keyword evidence="3" id="KW-1185">Reference proteome</keyword>
<protein>
    <submittedName>
        <fullName evidence="2">Uncharacterized protein</fullName>
    </submittedName>
</protein>
<dbReference type="RefSeq" id="WP_209463082.1">
    <property type="nucleotide sequence ID" value="NZ_CP110224.1"/>
</dbReference>
<evidence type="ECO:0000313" key="3">
    <source>
        <dbReference type="Proteomes" id="UP001519345"/>
    </source>
</evidence>
<evidence type="ECO:0000313" key="2">
    <source>
        <dbReference type="EMBL" id="MBP1969914.1"/>
    </source>
</evidence>
<reference evidence="2 3" key="1">
    <citation type="submission" date="2021-03" db="EMBL/GenBank/DDBJ databases">
        <title>Genomic Encyclopedia of Type Strains, Phase IV (KMG-IV): sequencing the most valuable type-strain genomes for metagenomic binning, comparative biology and taxonomic classification.</title>
        <authorList>
            <person name="Goeker M."/>
        </authorList>
    </citation>
    <scope>NUCLEOTIDE SEQUENCE [LARGE SCALE GENOMIC DNA]</scope>
    <source>
        <strain evidence="2 3">DSM 25609</strain>
    </source>
</reference>
<dbReference type="Proteomes" id="UP001519345">
    <property type="component" value="Unassembled WGS sequence"/>
</dbReference>
<feature type="transmembrane region" description="Helical" evidence="1">
    <location>
        <begin position="39"/>
        <end position="62"/>
    </location>
</feature>
<keyword evidence="1" id="KW-1133">Transmembrane helix</keyword>
<gene>
    <name evidence="2" type="ORF">J2Z83_002022</name>
</gene>
<name>A0ABS4IG41_9BACI</name>
<accession>A0ABS4IG41</accession>
<dbReference type="EMBL" id="JAGGKX010000009">
    <property type="protein sequence ID" value="MBP1969914.1"/>
    <property type="molecule type" value="Genomic_DNA"/>
</dbReference>